<proteinExistence type="predicted"/>
<gene>
    <name evidence="1" type="ORF">FA95DRAFT_947411</name>
</gene>
<dbReference type="EMBL" id="MU275877">
    <property type="protein sequence ID" value="KAI0049087.1"/>
    <property type="molecule type" value="Genomic_DNA"/>
</dbReference>
<organism evidence="1 2">
    <name type="scientific">Auriscalpium vulgare</name>
    <dbReference type="NCBI Taxonomy" id="40419"/>
    <lineage>
        <taxon>Eukaryota</taxon>
        <taxon>Fungi</taxon>
        <taxon>Dikarya</taxon>
        <taxon>Basidiomycota</taxon>
        <taxon>Agaricomycotina</taxon>
        <taxon>Agaricomycetes</taxon>
        <taxon>Russulales</taxon>
        <taxon>Auriscalpiaceae</taxon>
        <taxon>Auriscalpium</taxon>
    </lineage>
</organism>
<evidence type="ECO:0000313" key="1">
    <source>
        <dbReference type="EMBL" id="KAI0049087.1"/>
    </source>
</evidence>
<evidence type="ECO:0000313" key="2">
    <source>
        <dbReference type="Proteomes" id="UP000814033"/>
    </source>
</evidence>
<accession>A0ACB8RZ15</accession>
<dbReference type="Proteomes" id="UP000814033">
    <property type="component" value="Unassembled WGS sequence"/>
</dbReference>
<keyword evidence="2" id="KW-1185">Reference proteome</keyword>
<name>A0ACB8RZ15_9AGAM</name>
<comment type="caution">
    <text evidence="1">The sequence shown here is derived from an EMBL/GenBank/DDBJ whole genome shotgun (WGS) entry which is preliminary data.</text>
</comment>
<reference evidence="1" key="1">
    <citation type="submission" date="2021-02" db="EMBL/GenBank/DDBJ databases">
        <authorList>
            <consortium name="DOE Joint Genome Institute"/>
            <person name="Ahrendt S."/>
            <person name="Looney B.P."/>
            <person name="Miyauchi S."/>
            <person name="Morin E."/>
            <person name="Drula E."/>
            <person name="Courty P.E."/>
            <person name="Chicoki N."/>
            <person name="Fauchery L."/>
            <person name="Kohler A."/>
            <person name="Kuo A."/>
            <person name="Labutti K."/>
            <person name="Pangilinan J."/>
            <person name="Lipzen A."/>
            <person name="Riley R."/>
            <person name="Andreopoulos W."/>
            <person name="He G."/>
            <person name="Johnson J."/>
            <person name="Barry K.W."/>
            <person name="Grigoriev I.V."/>
            <person name="Nagy L."/>
            <person name="Hibbett D."/>
            <person name="Henrissat B."/>
            <person name="Matheny P.B."/>
            <person name="Labbe J."/>
            <person name="Martin F."/>
        </authorList>
    </citation>
    <scope>NUCLEOTIDE SEQUENCE</scope>
    <source>
        <strain evidence="1">FP105234-sp</strain>
    </source>
</reference>
<reference evidence="1" key="2">
    <citation type="journal article" date="2022" name="New Phytol.">
        <title>Evolutionary transition to the ectomycorrhizal habit in the genomes of a hyperdiverse lineage of mushroom-forming fungi.</title>
        <authorList>
            <person name="Looney B."/>
            <person name="Miyauchi S."/>
            <person name="Morin E."/>
            <person name="Drula E."/>
            <person name="Courty P.E."/>
            <person name="Kohler A."/>
            <person name="Kuo A."/>
            <person name="LaButti K."/>
            <person name="Pangilinan J."/>
            <person name="Lipzen A."/>
            <person name="Riley R."/>
            <person name="Andreopoulos W."/>
            <person name="He G."/>
            <person name="Johnson J."/>
            <person name="Nolan M."/>
            <person name="Tritt A."/>
            <person name="Barry K.W."/>
            <person name="Grigoriev I.V."/>
            <person name="Nagy L.G."/>
            <person name="Hibbett D."/>
            <person name="Henrissat B."/>
            <person name="Matheny P.B."/>
            <person name="Labbe J."/>
            <person name="Martin F.M."/>
        </authorList>
    </citation>
    <scope>NUCLEOTIDE SEQUENCE</scope>
    <source>
        <strain evidence="1">FP105234-sp</strain>
    </source>
</reference>
<protein>
    <submittedName>
        <fullName evidence="1">Uncharacterized protein</fullName>
    </submittedName>
</protein>
<sequence length="148" mass="16491">MPCEKRARTDAPPPHCAQGFLTKGKKPKPPPYLLRVPLDVLVAILSLLCPIALLNVARTSKDFYHFLTSPSASIVWKSARGQVLGLPVPSPPKDVLELRWAVLHFGRSTCNVCHDHTASIDLALLLRICNECRRQQLVTRYYADPSIL</sequence>